<proteinExistence type="inferred from homology"/>
<evidence type="ECO:0000256" key="1">
    <source>
        <dbReference type="RuleBase" id="RU364024"/>
    </source>
</evidence>
<name>A0A448WIJ0_9PLAT</name>
<dbReference type="EMBL" id="CAAALY010015361">
    <property type="protein sequence ID" value="VEL12637.1"/>
    <property type="molecule type" value="Genomic_DNA"/>
</dbReference>
<dbReference type="AlphaFoldDB" id="A0A448WIJ0"/>
<dbReference type="InterPro" id="IPR004598">
    <property type="entry name" value="TFIIH_p52/Tfb2"/>
</dbReference>
<evidence type="ECO:0000313" key="3">
    <source>
        <dbReference type="Proteomes" id="UP000784294"/>
    </source>
</evidence>
<gene>
    <name evidence="2" type="ORF">PXEA_LOCUS6077</name>
</gene>
<keyword evidence="3" id="KW-1185">Reference proteome</keyword>
<keyword evidence="1" id="KW-0804">Transcription</keyword>
<dbReference type="GO" id="GO:0005675">
    <property type="term" value="C:transcription factor TFIIH holo complex"/>
    <property type="evidence" value="ECO:0007669"/>
    <property type="project" value="TreeGrafter"/>
</dbReference>
<dbReference type="PANTHER" id="PTHR13152">
    <property type="entry name" value="TFIIH, POLYPEPTIDE 4"/>
    <property type="match status" value="1"/>
</dbReference>
<dbReference type="Proteomes" id="UP000784294">
    <property type="component" value="Unassembled WGS sequence"/>
</dbReference>
<dbReference type="GO" id="GO:0003690">
    <property type="term" value="F:double-stranded DNA binding"/>
    <property type="evidence" value="ECO:0007669"/>
    <property type="project" value="TreeGrafter"/>
</dbReference>
<comment type="subcellular location">
    <subcellularLocation>
        <location evidence="1">Nucleus</location>
    </subcellularLocation>
</comment>
<dbReference type="PANTHER" id="PTHR13152:SF0">
    <property type="entry name" value="GENERAL TRANSCRIPTION FACTOR IIH SUBUNIT 4"/>
    <property type="match status" value="1"/>
</dbReference>
<protein>
    <recommendedName>
        <fullName evidence="1">General transcription factor IIH subunit 4</fullName>
    </recommendedName>
</protein>
<keyword evidence="1" id="KW-0539">Nucleus</keyword>
<dbReference type="GO" id="GO:0001671">
    <property type="term" value="F:ATPase activator activity"/>
    <property type="evidence" value="ECO:0007669"/>
    <property type="project" value="InterPro"/>
</dbReference>
<evidence type="ECO:0000313" key="2">
    <source>
        <dbReference type="EMBL" id="VEL12637.1"/>
    </source>
</evidence>
<dbReference type="GO" id="GO:0000439">
    <property type="term" value="C:transcription factor TFIIH core complex"/>
    <property type="evidence" value="ECO:0007669"/>
    <property type="project" value="InterPro"/>
</dbReference>
<accession>A0A448WIJ0</accession>
<comment type="function">
    <text evidence="1">Component of the general transcription and DNA repair factor IIH (TFIIH) core complex which is involved in general and transcription-coupled nucleotide excision repair (NER) of damaged DNA.</text>
</comment>
<dbReference type="OrthoDB" id="364513at2759"/>
<reference evidence="2" key="1">
    <citation type="submission" date="2018-11" db="EMBL/GenBank/DDBJ databases">
        <authorList>
            <consortium name="Pathogen Informatics"/>
        </authorList>
    </citation>
    <scope>NUCLEOTIDE SEQUENCE</scope>
</reference>
<organism evidence="2 3">
    <name type="scientific">Protopolystoma xenopodis</name>
    <dbReference type="NCBI Taxonomy" id="117903"/>
    <lineage>
        <taxon>Eukaryota</taxon>
        <taxon>Metazoa</taxon>
        <taxon>Spiralia</taxon>
        <taxon>Lophotrochozoa</taxon>
        <taxon>Platyhelminthes</taxon>
        <taxon>Monogenea</taxon>
        <taxon>Polyopisthocotylea</taxon>
        <taxon>Polystomatidea</taxon>
        <taxon>Polystomatidae</taxon>
        <taxon>Protopolystoma</taxon>
    </lineage>
</organism>
<keyword evidence="1" id="KW-0227">DNA damage</keyword>
<dbReference type="Pfam" id="PF03849">
    <property type="entry name" value="Tfb2"/>
    <property type="match status" value="1"/>
</dbReference>
<dbReference type="GO" id="GO:0006289">
    <property type="term" value="P:nucleotide-excision repair"/>
    <property type="evidence" value="ECO:0007669"/>
    <property type="project" value="InterPro"/>
</dbReference>
<comment type="similarity">
    <text evidence="1">Belongs to the TFB2 family.</text>
</comment>
<sequence length="258" mass="29720">MQFLHNFGRACFVPSISQMSSYVRSSLFEYIKSLDIFILDGLYGHPPTCLVIFRELPELAKHLVLRLLFIEQAIPKSIVSSWVSKEAQQSFTDSCKALTDLRIWHSVDSNVTRGSWRLNEKFQEFMKISLFGGGKAILSDMESHSIDKHSKDKEFLTIYAAERWDNILHFMVGSDSVEIGTIVRDVMSLSGLMRFSDTDIGITQQGFHFLLLDRSSQVLRLILHYFDYVRENKLNLIEAIQLVFQLSFLSTDRPCNYS</sequence>
<keyword evidence="1" id="KW-0805">Transcription regulation</keyword>
<comment type="caution">
    <text evidence="2">The sequence shown here is derived from an EMBL/GenBank/DDBJ whole genome shotgun (WGS) entry which is preliminary data.</text>
</comment>
<keyword evidence="1" id="KW-0234">DNA repair</keyword>